<accession>A0A7Z0GKM0</accession>
<evidence type="ECO:0000313" key="2">
    <source>
        <dbReference type="EMBL" id="NYJ77695.1"/>
    </source>
</evidence>
<dbReference type="EMBL" id="JACCFY010000001">
    <property type="protein sequence ID" value="NYJ77695.1"/>
    <property type="molecule type" value="Genomic_DNA"/>
</dbReference>
<feature type="transmembrane region" description="Helical" evidence="1">
    <location>
        <begin position="7"/>
        <end position="26"/>
    </location>
</feature>
<proteinExistence type="predicted"/>
<reference evidence="2 3" key="1">
    <citation type="submission" date="2020-07" db="EMBL/GenBank/DDBJ databases">
        <title>Sequencing the genomes of 1000 actinobacteria strains.</title>
        <authorList>
            <person name="Klenk H.-P."/>
        </authorList>
    </citation>
    <scope>NUCLEOTIDE SEQUENCE [LARGE SCALE GENOMIC DNA]</scope>
    <source>
        <strain evidence="2 3">DSM 15475</strain>
    </source>
</reference>
<dbReference type="AlphaFoldDB" id="A0A7Z0GKM0"/>
<feature type="transmembrane region" description="Helical" evidence="1">
    <location>
        <begin position="46"/>
        <end position="65"/>
    </location>
</feature>
<dbReference type="RefSeq" id="WP_179541144.1">
    <property type="nucleotide sequence ID" value="NZ_BAAALL010000002.1"/>
</dbReference>
<name>A0A7Z0GKM0_9MICC</name>
<gene>
    <name evidence="2" type="ORF">HNR09_001106</name>
</gene>
<keyword evidence="1" id="KW-0472">Membrane</keyword>
<dbReference type="Proteomes" id="UP000535437">
    <property type="component" value="Unassembled WGS sequence"/>
</dbReference>
<feature type="transmembrane region" description="Helical" evidence="1">
    <location>
        <begin position="107"/>
        <end position="124"/>
    </location>
</feature>
<keyword evidence="1" id="KW-0812">Transmembrane</keyword>
<organism evidence="2 3">
    <name type="scientific">Nesterenkonia xinjiangensis</name>
    <dbReference type="NCBI Taxonomy" id="225327"/>
    <lineage>
        <taxon>Bacteria</taxon>
        <taxon>Bacillati</taxon>
        <taxon>Actinomycetota</taxon>
        <taxon>Actinomycetes</taxon>
        <taxon>Micrococcales</taxon>
        <taxon>Micrococcaceae</taxon>
        <taxon>Nesterenkonia</taxon>
    </lineage>
</organism>
<sequence>MRRASVLLRVGVPVAILLELGAFLGSLSGSPVALGEGWGATREPDVGVWLLLGAGCLPLLGLSRAPRAAALLCAGSYVAYILSGYEFGLTLPPMLVALVLAAEGRRLSAWSLAGGCLAATLVWVDGRARGILDPDVGLLVWVAFGAVSAIFFLIPPLIGELLMARRRVRFPEAAPAPEAGLSPSGGRPPRERG</sequence>
<evidence type="ECO:0000256" key="1">
    <source>
        <dbReference type="SAM" id="Phobius"/>
    </source>
</evidence>
<keyword evidence="1" id="KW-1133">Transmembrane helix</keyword>
<protein>
    <submittedName>
        <fullName evidence="2">Uncharacterized protein</fullName>
    </submittedName>
</protein>
<feature type="transmembrane region" description="Helical" evidence="1">
    <location>
        <begin position="77"/>
        <end position="101"/>
    </location>
</feature>
<feature type="transmembrane region" description="Helical" evidence="1">
    <location>
        <begin position="136"/>
        <end position="158"/>
    </location>
</feature>
<keyword evidence="3" id="KW-1185">Reference proteome</keyword>
<evidence type="ECO:0000313" key="3">
    <source>
        <dbReference type="Proteomes" id="UP000535437"/>
    </source>
</evidence>
<comment type="caution">
    <text evidence="2">The sequence shown here is derived from an EMBL/GenBank/DDBJ whole genome shotgun (WGS) entry which is preliminary data.</text>
</comment>